<proteinExistence type="predicted"/>
<evidence type="ECO:0000313" key="2">
    <source>
        <dbReference type="EMBL" id="KAL5106792.1"/>
    </source>
</evidence>
<name>A0ABR4QB60_9CEST</name>
<evidence type="ECO:0000313" key="3">
    <source>
        <dbReference type="Proteomes" id="UP001651158"/>
    </source>
</evidence>
<organism evidence="2 3">
    <name type="scientific">Taenia crassiceps</name>
    <dbReference type="NCBI Taxonomy" id="6207"/>
    <lineage>
        <taxon>Eukaryota</taxon>
        <taxon>Metazoa</taxon>
        <taxon>Spiralia</taxon>
        <taxon>Lophotrochozoa</taxon>
        <taxon>Platyhelminthes</taxon>
        <taxon>Cestoda</taxon>
        <taxon>Eucestoda</taxon>
        <taxon>Cyclophyllidea</taxon>
        <taxon>Taeniidae</taxon>
        <taxon>Taenia</taxon>
    </lineage>
</organism>
<dbReference type="EMBL" id="JAKROA010000005">
    <property type="protein sequence ID" value="KAL5106792.1"/>
    <property type="molecule type" value="Genomic_DNA"/>
</dbReference>
<keyword evidence="3" id="KW-1185">Reference proteome</keyword>
<reference evidence="2" key="2">
    <citation type="submission" date="2024-12" db="EMBL/GenBank/DDBJ databases">
        <authorList>
            <person name="Estrada K."/>
            <person name="Bobes R.J."/>
            <person name="Sanchez-Flores A."/>
            <person name="Laclette J.P."/>
        </authorList>
    </citation>
    <scope>NUCLEOTIDE SEQUENCE</scope>
    <source>
        <strain evidence="2">WFUcys</strain>
        <tissue evidence="2">Peritoneal cavity of infected mice</tissue>
    </source>
</reference>
<gene>
    <name evidence="1" type="ORF">TcWFU_000577</name>
    <name evidence="2" type="ORF">TcWFU_004514</name>
</gene>
<protein>
    <submittedName>
        <fullName evidence="2">Uncharacterized protein</fullName>
    </submittedName>
</protein>
<dbReference type="EMBL" id="JAKROA010000005">
    <property type="protein sequence ID" value="KAL5106526.1"/>
    <property type="molecule type" value="Genomic_DNA"/>
</dbReference>
<evidence type="ECO:0000313" key="1">
    <source>
        <dbReference type="EMBL" id="KAL5106526.1"/>
    </source>
</evidence>
<reference evidence="2 3" key="1">
    <citation type="journal article" date="2022" name="Front. Cell. Infect. Microbiol.">
        <title>The Genomes of Two Strains of Taenia crassiceps the Animal Model for the Study of Human Cysticercosis.</title>
        <authorList>
            <person name="Bobes R.J."/>
            <person name="Estrada K."/>
            <person name="Rios-Valencia D.G."/>
            <person name="Calderon-Gallegos A."/>
            <person name="de la Torre P."/>
            <person name="Carrero J.C."/>
            <person name="Sanchez-Flores A."/>
            <person name="Laclette J.P."/>
        </authorList>
    </citation>
    <scope>NUCLEOTIDE SEQUENCE [LARGE SCALE GENOMIC DNA]</scope>
    <source>
        <strain evidence="2">WFUcys</strain>
    </source>
</reference>
<dbReference type="Proteomes" id="UP001651158">
    <property type="component" value="Unassembled WGS sequence"/>
</dbReference>
<sequence>MAKTSRFKVELGMPPAFGFMGISNEAQLFASAKEHVDKGRDRGTIATPSPPPVVYPPHGVCRTSAEVYFWTSELRPEVNSRGGQYFAFLYPIVRGIAEADERCRGQILPLSTTAIARPVKLP</sequence>
<accession>A0ABR4QB60</accession>
<comment type="caution">
    <text evidence="2">The sequence shown here is derived from an EMBL/GenBank/DDBJ whole genome shotgun (WGS) entry which is preliminary data.</text>
</comment>